<keyword evidence="3" id="KW-1185">Reference proteome</keyword>
<organism evidence="2 3">
    <name type="scientific">Leptospirillum ferrodiazotrophum</name>
    <dbReference type="NCBI Taxonomy" id="412449"/>
    <lineage>
        <taxon>Bacteria</taxon>
        <taxon>Pseudomonadati</taxon>
        <taxon>Nitrospirota</taxon>
        <taxon>Nitrospiria</taxon>
        <taxon>Nitrospirales</taxon>
        <taxon>Nitrospiraceae</taxon>
        <taxon>Leptospirillum</taxon>
    </lineage>
</organism>
<gene>
    <name evidence="2" type="ORF">UBAL3_92050227</name>
</gene>
<dbReference type="PROSITE" id="PS51352">
    <property type="entry name" value="THIOREDOXIN_2"/>
    <property type="match status" value="1"/>
</dbReference>
<evidence type="ECO:0000259" key="1">
    <source>
        <dbReference type="PROSITE" id="PS51352"/>
    </source>
</evidence>
<feature type="domain" description="Thioredoxin" evidence="1">
    <location>
        <begin position="49"/>
        <end position="185"/>
    </location>
</feature>
<dbReference type="SUPFAM" id="SSF52833">
    <property type="entry name" value="Thioredoxin-like"/>
    <property type="match status" value="1"/>
</dbReference>
<proteinExistence type="predicted"/>
<accession>C6HXM9</accession>
<dbReference type="Gene3D" id="3.40.30.10">
    <property type="entry name" value="Glutaredoxin"/>
    <property type="match status" value="1"/>
</dbReference>
<dbReference type="AlphaFoldDB" id="C6HXM9"/>
<dbReference type="EMBL" id="GG693873">
    <property type="protein sequence ID" value="EES52858.1"/>
    <property type="molecule type" value="Genomic_DNA"/>
</dbReference>
<evidence type="ECO:0000313" key="3">
    <source>
        <dbReference type="Proteomes" id="UP000009374"/>
    </source>
</evidence>
<sequence>METLFPPQIPASERRARRASRPLFPMILFLLAIGSLTTLSGCDWFLSFPKEGTRAPISHNPVLAVGERFGDICTMNVPDHLHRESFSHAIYHHRPILVFFGAPIHCTPCVHEDRIVQGLQGTYHQDMAFIHIDDYEDSEQATVRQWRVHGEPWVAVIDGEGVIRHVIPGDANYYSLNKMVKEVLH</sequence>
<dbReference type="InterPro" id="IPR013766">
    <property type="entry name" value="Thioredoxin_domain"/>
</dbReference>
<evidence type="ECO:0000313" key="2">
    <source>
        <dbReference type="EMBL" id="EES52858.1"/>
    </source>
</evidence>
<dbReference type="Proteomes" id="UP000009374">
    <property type="component" value="Unassembled WGS sequence"/>
</dbReference>
<name>C6HXM9_9BACT</name>
<protein>
    <recommendedName>
        <fullName evidence="1">Thioredoxin domain-containing protein</fullName>
    </recommendedName>
</protein>
<reference evidence="2 3" key="1">
    <citation type="journal article" date="2009" name="Appl. Environ. Microbiol.">
        <title>Community genomic and proteomic analyses of chemoautotrophic iron-oxidizing "Leptospirillum rubarum" (Group II) and "Leptospirillum ferrodiazotrophum" (Group III) bacteria in acid mine drainage biofilms.</title>
        <authorList>
            <person name="Goltsman D.S."/>
            <person name="Denef V.J."/>
            <person name="Singer S.W."/>
            <person name="VerBerkmoes N.C."/>
            <person name="Lefsrud M."/>
            <person name="Mueller R.S."/>
            <person name="Dick G.J."/>
            <person name="Sun C.L."/>
            <person name="Wheeler K.E."/>
            <person name="Zemla A."/>
            <person name="Baker B.J."/>
            <person name="Hauser L."/>
            <person name="Land M."/>
            <person name="Shah M.B."/>
            <person name="Thelen M.P."/>
            <person name="Hettich R.L."/>
            <person name="Banfield J.F."/>
        </authorList>
    </citation>
    <scope>NUCLEOTIDE SEQUENCE [LARGE SCALE GENOMIC DNA]</scope>
</reference>
<dbReference type="InterPro" id="IPR036249">
    <property type="entry name" value="Thioredoxin-like_sf"/>
</dbReference>